<evidence type="ECO:0000313" key="1">
    <source>
        <dbReference type="EMBL" id="PWZ01034.1"/>
    </source>
</evidence>
<evidence type="ECO:0000313" key="2">
    <source>
        <dbReference type="Proteomes" id="UP000246740"/>
    </source>
</evidence>
<proteinExistence type="predicted"/>
<organism evidence="1 2">
    <name type="scientific">Testicularia cyperi</name>
    <dbReference type="NCBI Taxonomy" id="1882483"/>
    <lineage>
        <taxon>Eukaryota</taxon>
        <taxon>Fungi</taxon>
        <taxon>Dikarya</taxon>
        <taxon>Basidiomycota</taxon>
        <taxon>Ustilaginomycotina</taxon>
        <taxon>Ustilaginomycetes</taxon>
        <taxon>Ustilaginales</taxon>
        <taxon>Anthracoideaceae</taxon>
        <taxon>Testicularia</taxon>
    </lineage>
</organism>
<accession>A0A317XRP5</accession>
<protein>
    <submittedName>
        <fullName evidence="1">Uncharacterized protein</fullName>
    </submittedName>
</protein>
<sequence length="220" mass="24284">MFLPPPLGGAVDVTCRSCLRPGLIQAVLPSHHAVQLQLLYPWTVHILLPTLSCSISNFYRTHSLPPSSHPLRHSTSLQDPAFAPRVLTSGSSCALPTYISPPPPSHHYTRRDKQSHLIQIRLRPDKPSISAPDRPFDAQLRLSFVKAQKSSSTSRPCQVLLSVRCVSISAARLSSPLHGRRSSPCAPCDTVSRHQLWDNSQRPSQTLLVGLLTRAHLCQH</sequence>
<name>A0A317XRP5_9BASI</name>
<dbReference type="AlphaFoldDB" id="A0A317XRP5"/>
<gene>
    <name evidence="1" type="ORF">BCV70DRAFT_88676</name>
</gene>
<keyword evidence="2" id="KW-1185">Reference proteome</keyword>
<reference evidence="1 2" key="1">
    <citation type="journal article" date="2018" name="Mol. Biol. Evol.">
        <title>Broad Genomic Sampling Reveals a Smut Pathogenic Ancestry of the Fungal Clade Ustilaginomycotina.</title>
        <authorList>
            <person name="Kijpornyongpan T."/>
            <person name="Mondo S.J."/>
            <person name="Barry K."/>
            <person name="Sandor L."/>
            <person name="Lee J."/>
            <person name="Lipzen A."/>
            <person name="Pangilinan J."/>
            <person name="LaButti K."/>
            <person name="Hainaut M."/>
            <person name="Henrissat B."/>
            <person name="Grigoriev I.V."/>
            <person name="Spatafora J.W."/>
            <person name="Aime M.C."/>
        </authorList>
    </citation>
    <scope>NUCLEOTIDE SEQUENCE [LARGE SCALE GENOMIC DNA]</scope>
    <source>
        <strain evidence="1 2">MCA 3645</strain>
    </source>
</reference>
<dbReference type="Proteomes" id="UP000246740">
    <property type="component" value="Unassembled WGS sequence"/>
</dbReference>
<dbReference type="InParanoid" id="A0A317XRP5"/>
<dbReference type="EMBL" id="KZ819191">
    <property type="protein sequence ID" value="PWZ01034.1"/>
    <property type="molecule type" value="Genomic_DNA"/>
</dbReference>